<protein>
    <recommendedName>
        <fullName evidence="4">DUF485 domain-containing protein</fullName>
    </recommendedName>
</protein>
<proteinExistence type="predicted"/>
<keyword evidence="1" id="KW-0472">Membrane</keyword>
<feature type="transmembrane region" description="Helical" evidence="1">
    <location>
        <begin position="89"/>
        <end position="108"/>
    </location>
</feature>
<dbReference type="AlphaFoldDB" id="A0A5P9QC65"/>
<dbReference type="EMBL" id="CP045529">
    <property type="protein sequence ID" value="QFU98929.1"/>
    <property type="molecule type" value="Genomic_DNA"/>
</dbReference>
<organism evidence="2 3">
    <name type="scientific">Luteimicrobium xylanilyticum</name>
    <dbReference type="NCBI Taxonomy" id="1133546"/>
    <lineage>
        <taxon>Bacteria</taxon>
        <taxon>Bacillati</taxon>
        <taxon>Actinomycetota</taxon>
        <taxon>Actinomycetes</taxon>
        <taxon>Micrococcales</taxon>
        <taxon>Luteimicrobium</taxon>
    </lineage>
</organism>
<evidence type="ECO:0000313" key="2">
    <source>
        <dbReference type="EMBL" id="QFU98929.1"/>
    </source>
</evidence>
<dbReference type="OrthoDB" id="5186135at2"/>
<keyword evidence="1" id="KW-1133">Transmembrane helix</keyword>
<accession>A0A5P9QC65</accession>
<evidence type="ECO:0000256" key="1">
    <source>
        <dbReference type="SAM" id="Phobius"/>
    </source>
</evidence>
<evidence type="ECO:0000313" key="3">
    <source>
        <dbReference type="Proteomes" id="UP000326702"/>
    </source>
</evidence>
<reference evidence="2 3" key="1">
    <citation type="submission" date="2019-10" db="EMBL/GenBank/DDBJ databases">
        <title>Genome sequence of Luteimicrobium xylanilyticum HY-24.</title>
        <authorList>
            <person name="Kim D.Y."/>
            <person name="Park H.-Y."/>
        </authorList>
    </citation>
    <scope>NUCLEOTIDE SEQUENCE [LARGE SCALE GENOMIC DNA]</scope>
    <source>
        <strain evidence="2 3">HY-24</strain>
    </source>
</reference>
<sequence>MSAEPPRRVARVTVTAPPTRRRRRTTITSEIDAQTQVGEVYVRSLVRAQLRLALVVCGVLAVTVGLLPVVFVVAPALGDIHLLGVTLQWLVLGAGCYPVLIALAAWYVRRAERNERAFVRLLDTRRDPGGRP</sequence>
<evidence type="ECO:0008006" key="4">
    <source>
        <dbReference type="Google" id="ProtNLM"/>
    </source>
</evidence>
<keyword evidence="1" id="KW-0812">Transmembrane</keyword>
<gene>
    <name evidence="2" type="ORF">KDY119_02454</name>
</gene>
<name>A0A5P9QC65_9MICO</name>
<dbReference type="RefSeq" id="WP_153022367.1">
    <property type="nucleotide sequence ID" value="NZ_BAABIH010000004.1"/>
</dbReference>
<dbReference type="KEGG" id="lxl:KDY119_02454"/>
<dbReference type="Proteomes" id="UP000326702">
    <property type="component" value="Chromosome"/>
</dbReference>
<feature type="transmembrane region" description="Helical" evidence="1">
    <location>
        <begin position="52"/>
        <end position="77"/>
    </location>
</feature>
<keyword evidence="3" id="KW-1185">Reference proteome</keyword>